<sequence>MNYNPQSTSYKQVGLERLLANPALAAGWGRTGLLTNPSGVTRDLTPAAVALARAGVPLERLYGPEHGVDGSGAPGEAPEVAQDPASGLPASVLYHLPEEETAARLAGLDTLLIDLQDVGVRFYTYISTIRDVLRAATKLPLRVVVLDRPNPLGFRVEGPPLNPAYRSFVGVTAALPVRHGLTIGEVARVLAAEEGAGVEVIGTDAPDGWHAGRTWIPSSPNLPDLESLRFYAGNCLIEALDSSEGRGTALPFRLFGAPNIDAPKLSQRLNALSLGVTARPAYFSPTTSKQKGKRCAGVQLHETHGPLGDSLPLGLALFTALEEQGAVRNPDWLQKLLGVPSETVPSTPEAALEALKGWQAAGERQAQALRGHWLYERSNGLTV</sequence>
<dbReference type="PIRSF" id="PIRSF016719">
    <property type="entry name" value="UCP016719"/>
    <property type="match status" value="1"/>
</dbReference>
<evidence type="ECO:0000259" key="3">
    <source>
        <dbReference type="Pfam" id="PF20732"/>
    </source>
</evidence>
<organism evidence="4 5">
    <name type="scientific">Deinococcus xinjiangensis</name>
    <dbReference type="NCBI Taxonomy" id="457454"/>
    <lineage>
        <taxon>Bacteria</taxon>
        <taxon>Thermotogati</taxon>
        <taxon>Deinococcota</taxon>
        <taxon>Deinococci</taxon>
        <taxon>Deinococcales</taxon>
        <taxon>Deinococcaceae</taxon>
        <taxon>Deinococcus</taxon>
    </lineage>
</organism>
<dbReference type="PANTHER" id="PTHR42915:SF1">
    <property type="entry name" value="PEPTIDOGLYCAN BETA-N-ACETYLMURAMIDASE NAMZ"/>
    <property type="match status" value="1"/>
</dbReference>
<dbReference type="InterPro" id="IPR048502">
    <property type="entry name" value="NamZ_N"/>
</dbReference>
<feature type="region of interest" description="Disordered" evidence="1">
    <location>
        <begin position="64"/>
        <end position="84"/>
    </location>
</feature>
<reference evidence="4 5" key="1">
    <citation type="submission" date="2024-02" db="EMBL/GenBank/DDBJ databases">
        <title>Deinococcus xinjiangensis NBRC 107630.</title>
        <authorList>
            <person name="Ichikawa N."/>
            <person name="Katano-Makiyama Y."/>
            <person name="Hidaka K."/>
        </authorList>
    </citation>
    <scope>NUCLEOTIDE SEQUENCE [LARGE SCALE GENOMIC DNA]</scope>
    <source>
        <strain evidence="4 5">NBRC 107630</strain>
    </source>
</reference>
<evidence type="ECO:0000313" key="4">
    <source>
        <dbReference type="EMBL" id="GAA5503671.1"/>
    </source>
</evidence>
<dbReference type="EMBL" id="BAABRN010000060">
    <property type="protein sequence ID" value="GAA5503671.1"/>
    <property type="molecule type" value="Genomic_DNA"/>
</dbReference>
<name>A0ABP9VEK8_9DEIO</name>
<protein>
    <recommendedName>
        <fullName evidence="6">DUF1343 domain-containing protein</fullName>
    </recommendedName>
</protein>
<evidence type="ECO:0000313" key="5">
    <source>
        <dbReference type="Proteomes" id="UP001458946"/>
    </source>
</evidence>
<feature type="domain" description="Peptidoglycan beta-N-acetylmuramidase NamZ N-terminal" evidence="2">
    <location>
        <begin position="32"/>
        <end position="225"/>
    </location>
</feature>
<proteinExistence type="predicted"/>
<dbReference type="Pfam" id="PF20732">
    <property type="entry name" value="NamZ_C"/>
    <property type="match status" value="1"/>
</dbReference>
<dbReference type="Gene3D" id="3.40.50.12170">
    <property type="entry name" value="Uncharacterised protein PF07075, DUF1343"/>
    <property type="match status" value="1"/>
</dbReference>
<dbReference type="Pfam" id="PF07075">
    <property type="entry name" value="NamZ_N"/>
    <property type="match status" value="1"/>
</dbReference>
<evidence type="ECO:0000259" key="2">
    <source>
        <dbReference type="Pfam" id="PF07075"/>
    </source>
</evidence>
<evidence type="ECO:0008006" key="6">
    <source>
        <dbReference type="Google" id="ProtNLM"/>
    </source>
</evidence>
<dbReference type="Proteomes" id="UP001458946">
    <property type="component" value="Unassembled WGS sequence"/>
</dbReference>
<evidence type="ECO:0000256" key="1">
    <source>
        <dbReference type="SAM" id="MobiDB-lite"/>
    </source>
</evidence>
<comment type="caution">
    <text evidence="4">The sequence shown here is derived from an EMBL/GenBank/DDBJ whole genome shotgun (WGS) entry which is preliminary data.</text>
</comment>
<feature type="domain" description="Peptidoglycan beta-N-acetylmuramidase NamZ C-terminal" evidence="3">
    <location>
        <begin position="230"/>
        <end position="326"/>
    </location>
</feature>
<keyword evidence="5" id="KW-1185">Reference proteome</keyword>
<dbReference type="RefSeq" id="WP_353543643.1">
    <property type="nucleotide sequence ID" value="NZ_BAABRN010000060.1"/>
</dbReference>
<dbReference type="InterPro" id="IPR048503">
    <property type="entry name" value="NamZ_C"/>
</dbReference>
<dbReference type="PANTHER" id="PTHR42915">
    <property type="entry name" value="HYPOTHETICAL 460 KDA PROTEIN IN FEUA-SIGW INTERGENIC REGION [PRECURSOR]"/>
    <property type="match status" value="1"/>
</dbReference>
<accession>A0ABP9VEK8</accession>
<gene>
    <name evidence="4" type="ORF">Dxin01_03431</name>
</gene>
<dbReference type="InterPro" id="IPR008302">
    <property type="entry name" value="NamZ"/>
</dbReference>